<dbReference type="STRING" id="360910.BAV0236"/>
<comment type="similarity">
    <text evidence="1">Belongs to the ComF/GntX family.</text>
</comment>
<dbReference type="InterPro" id="IPR051910">
    <property type="entry name" value="ComF/GntX_DNA_util-trans"/>
</dbReference>
<protein>
    <submittedName>
        <fullName evidence="3">Phosphoribosyl transferase</fullName>
    </submittedName>
</protein>
<dbReference type="InterPro" id="IPR000836">
    <property type="entry name" value="PRTase_dom"/>
</dbReference>
<sequence>MRGAAPRCPACRARLPAAAGLLCAGCLRRKPRCGQVVAAFDYELPGDSLIRAYKGQGRLSLTPALGALMAMAWRARGPDLPLLLVPMPASPAALRRRGFNPAAELAAVVAQCQRLPLSRYGLRRTRIRTSQTGRGRRARWRGLRGLFVADAALAGRDVLLIDDVITTGATAHAAALALRRVGARCVGVLAAARTPAPGWQNTP</sequence>
<dbReference type="PANTHER" id="PTHR47505">
    <property type="entry name" value="DNA UTILIZATION PROTEIN YHGH"/>
    <property type="match status" value="1"/>
</dbReference>
<dbReference type="SUPFAM" id="SSF53271">
    <property type="entry name" value="PRTase-like"/>
    <property type="match status" value="1"/>
</dbReference>
<evidence type="ECO:0000313" key="3">
    <source>
        <dbReference type="EMBL" id="CAJ47841.1"/>
    </source>
</evidence>
<reference evidence="3 4" key="1">
    <citation type="journal article" date="2006" name="J. Bacteriol.">
        <title>Comparison of the genome sequence of the poultry pathogen Bordetella avium with those of B. bronchiseptica, B. pertussis, and B. parapertussis reveals extensive diversity in surface structures associated with host interaction.</title>
        <authorList>
            <person name="Sebaihia M."/>
            <person name="Preston A."/>
            <person name="Maskell D.J."/>
            <person name="Kuzmiak H."/>
            <person name="Connell T.D."/>
            <person name="King N.D."/>
            <person name="Orndorff P.E."/>
            <person name="Miyamoto D.M."/>
            <person name="Thomson N.R."/>
            <person name="Harris D."/>
            <person name="Goble A."/>
            <person name="Lord A."/>
            <person name="Murphy L."/>
            <person name="Quail M.A."/>
            <person name="Rutter S."/>
            <person name="Squares R."/>
            <person name="Squares S."/>
            <person name="Woodward J."/>
            <person name="Parkhill J."/>
            <person name="Temple L.M."/>
        </authorList>
    </citation>
    <scope>NUCLEOTIDE SEQUENCE [LARGE SCALE GENOMIC DNA]</scope>
    <source>
        <strain evidence="3 4">197N</strain>
    </source>
</reference>
<dbReference type="CDD" id="cd06223">
    <property type="entry name" value="PRTases_typeI"/>
    <property type="match status" value="1"/>
</dbReference>
<keyword evidence="4" id="KW-1185">Reference proteome</keyword>
<dbReference type="eggNOG" id="COG1040">
    <property type="taxonomic scope" value="Bacteria"/>
</dbReference>
<dbReference type="AlphaFoldDB" id="Q2L0C0"/>
<dbReference type="GO" id="GO:0016740">
    <property type="term" value="F:transferase activity"/>
    <property type="evidence" value="ECO:0007669"/>
    <property type="project" value="UniProtKB-KW"/>
</dbReference>
<dbReference type="Pfam" id="PF00156">
    <property type="entry name" value="Pribosyltran"/>
    <property type="match status" value="1"/>
</dbReference>
<dbReference type="EMBL" id="AM167904">
    <property type="protein sequence ID" value="CAJ47841.1"/>
    <property type="molecule type" value="Genomic_DNA"/>
</dbReference>
<dbReference type="InterPro" id="IPR029057">
    <property type="entry name" value="PRTase-like"/>
</dbReference>
<evidence type="ECO:0000256" key="1">
    <source>
        <dbReference type="ARBA" id="ARBA00008007"/>
    </source>
</evidence>
<dbReference type="PANTHER" id="PTHR47505:SF1">
    <property type="entry name" value="DNA UTILIZATION PROTEIN YHGH"/>
    <property type="match status" value="1"/>
</dbReference>
<feature type="domain" description="Phosphoribosyltransferase" evidence="2">
    <location>
        <begin position="141"/>
        <end position="195"/>
    </location>
</feature>
<dbReference type="HOGENOM" id="CLU_054549_0_2_4"/>
<gene>
    <name evidence="3" type="ordered locus">BAV0236</name>
</gene>
<dbReference type="Gene3D" id="3.40.50.2020">
    <property type="match status" value="1"/>
</dbReference>
<proteinExistence type="inferred from homology"/>
<evidence type="ECO:0000313" key="4">
    <source>
        <dbReference type="Proteomes" id="UP000001977"/>
    </source>
</evidence>
<name>Q2L0C0_BORA1</name>
<keyword evidence="3" id="KW-0808">Transferase</keyword>
<dbReference type="Proteomes" id="UP000001977">
    <property type="component" value="Chromosome"/>
</dbReference>
<dbReference type="KEGG" id="bav:BAV0236"/>
<organism evidence="3 4">
    <name type="scientific">Bordetella avium (strain 197N)</name>
    <dbReference type="NCBI Taxonomy" id="360910"/>
    <lineage>
        <taxon>Bacteria</taxon>
        <taxon>Pseudomonadati</taxon>
        <taxon>Pseudomonadota</taxon>
        <taxon>Betaproteobacteria</taxon>
        <taxon>Burkholderiales</taxon>
        <taxon>Alcaligenaceae</taxon>
        <taxon>Bordetella</taxon>
    </lineage>
</organism>
<accession>Q2L0C0</accession>
<evidence type="ECO:0000259" key="2">
    <source>
        <dbReference type="Pfam" id="PF00156"/>
    </source>
</evidence>
<dbReference type="OrthoDB" id="9793412at2"/>